<organism evidence="2">
    <name type="scientific">mine drainage metagenome</name>
    <dbReference type="NCBI Taxonomy" id="410659"/>
    <lineage>
        <taxon>unclassified sequences</taxon>
        <taxon>metagenomes</taxon>
        <taxon>ecological metagenomes</taxon>
    </lineage>
</organism>
<dbReference type="EMBL" id="MLJW01005084">
    <property type="protein sequence ID" value="OIQ68823.1"/>
    <property type="molecule type" value="Genomic_DNA"/>
</dbReference>
<sequence>MVPIGIGILTVVERKVLDQRLAPDTLARLTRTPDRLVAFLARGMHDIQRHPRHVGDHDSAIGCLALYLRRARIGVRLGPGVAVGQQPARQFSHNVAVLGMHQRQRPQLGATTERSEHLVIVHHQATFIGHEVLECVNSLIHNGFHFVKDLLAPPGNRHVVRIIAVRPPRFVVPHLQRIQQALARRRQGKVDHHRRPPRQSRSRPALEIIAGIGAHERHLKVRMRVDPPRHHVAAGGVQHCIAHQSRSDRGDLAALDQHIGLVGEVGGDDGSVLDDRGHIDLPLEMGARPFIVCPQISQGDRGATPGTSPLRPPPPSRPPRGTAHLSRLWPTPARYPRPRFEIARPRRGT</sequence>
<feature type="compositionally biased region" description="Basic residues" evidence="1">
    <location>
        <begin position="184"/>
        <end position="201"/>
    </location>
</feature>
<comment type="caution">
    <text evidence="2">The sequence shown here is derived from an EMBL/GenBank/DDBJ whole genome shotgun (WGS) entry which is preliminary data.</text>
</comment>
<gene>
    <name evidence="2" type="ORF">GALL_495800</name>
</gene>
<feature type="region of interest" description="Disordered" evidence="1">
    <location>
        <begin position="296"/>
        <end position="349"/>
    </location>
</feature>
<dbReference type="AlphaFoldDB" id="A0A1J5PM01"/>
<name>A0A1J5PM01_9ZZZZ</name>
<feature type="compositionally biased region" description="Basic and acidic residues" evidence="1">
    <location>
        <begin position="338"/>
        <end position="349"/>
    </location>
</feature>
<evidence type="ECO:0000256" key="1">
    <source>
        <dbReference type="SAM" id="MobiDB-lite"/>
    </source>
</evidence>
<protein>
    <submittedName>
        <fullName evidence="2">Uncharacterized protein</fullName>
    </submittedName>
</protein>
<feature type="region of interest" description="Disordered" evidence="1">
    <location>
        <begin position="184"/>
        <end position="203"/>
    </location>
</feature>
<evidence type="ECO:0000313" key="2">
    <source>
        <dbReference type="EMBL" id="OIQ68823.1"/>
    </source>
</evidence>
<reference evidence="2" key="1">
    <citation type="submission" date="2016-10" db="EMBL/GenBank/DDBJ databases">
        <title>Sequence of Gallionella enrichment culture.</title>
        <authorList>
            <person name="Poehlein A."/>
            <person name="Muehling M."/>
            <person name="Daniel R."/>
        </authorList>
    </citation>
    <scope>NUCLEOTIDE SEQUENCE</scope>
</reference>
<proteinExistence type="predicted"/>
<accession>A0A1J5PM01</accession>